<evidence type="ECO:0000256" key="1">
    <source>
        <dbReference type="ARBA" id="ARBA00001286"/>
    </source>
</evidence>
<dbReference type="Gene3D" id="1.10.10.10">
    <property type="entry name" value="Winged helix-like DNA-binding domain superfamily/Winged helix DNA-binding domain"/>
    <property type="match status" value="1"/>
</dbReference>
<evidence type="ECO:0000256" key="4">
    <source>
        <dbReference type="ARBA" id="ARBA00022763"/>
    </source>
</evidence>
<reference evidence="8 9" key="1">
    <citation type="journal article" date="2020" name="Curr. Microbiol.">
        <title>Tepidiphilus baoligensis sp. nov., a Novel Bacterium of the Family Hydrogenophilaceae Isolated from an Oil Reservoir.</title>
        <authorList>
            <person name="Zhang X."/>
            <person name="Wang G."/>
            <person name="Ma X."/>
            <person name="Yu J."/>
            <person name="You J."/>
            <person name="Xue Y."/>
            <person name="Ma Y."/>
        </authorList>
    </citation>
    <scope>NUCLEOTIDE SEQUENCE [LARGE SCALE GENOMIC DNA]</scope>
    <source>
        <strain evidence="8 9">B18-69</strain>
    </source>
</reference>
<evidence type="ECO:0000256" key="6">
    <source>
        <dbReference type="ARBA" id="ARBA00049348"/>
    </source>
</evidence>
<dbReference type="InterPro" id="IPR036388">
    <property type="entry name" value="WH-like_DNA-bd_sf"/>
</dbReference>
<feature type="domain" description="Methylated-DNA-[protein]-cysteine S-methyltransferase DNA binding" evidence="7">
    <location>
        <begin position="102"/>
        <end position="181"/>
    </location>
</feature>
<keyword evidence="9" id="KW-1185">Reference proteome</keyword>
<keyword evidence="2 8" id="KW-0489">Methyltransferase</keyword>
<dbReference type="EMBL" id="JAAAUB010000005">
    <property type="protein sequence ID" value="NMH16432.1"/>
    <property type="molecule type" value="Genomic_DNA"/>
</dbReference>
<dbReference type="Pfam" id="PF01035">
    <property type="entry name" value="DNA_binding_1"/>
    <property type="match status" value="1"/>
</dbReference>
<dbReference type="InterPro" id="IPR036631">
    <property type="entry name" value="MGMT_N_sf"/>
</dbReference>
<dbReference type="PANTHER" id="PTHR10815">
    <property type="entry name" value="METHYLATED-DNA--PROTEIN-CYSTEINE METHYLTRANSFERASE"/>
    <property type="match status" value="1"/>
</dbReference>
<evidence type="ECO:0000256" key="3">
    <source>
        <dbReference type="ARBA" id="ARBA00022679"/>
    </source>
</evidence>
<dbReference type="GO" id="GO:0003908">
    <property type="term" value="F:methylated-DNA-[protein]-cysteine S-methyltransferase activity"/>
    <property type="evidence" value="ECO:0007669"/>
    <property type="project" value="UniProtKB-EC"/>
</dbReference>
<dbReference type="InterPro" id="IPR014048">
    <property type="entry name" value="MethylDNA_cys_MeTrfase_DNA-bd"/>
</dbReference>
<dbReference type="PANTHER" id="PTHR10815:SF14">
    <property type="entry name" value="BIFUNCTIONAL TRANSCRIPTIONAL ACTIVATOR_DNA REPAIR ENZYME ADA"/>
    <property type="match status" value="1"/>
</dbReference>
<comment type="catalytic activity">
    <reaction evidence="6">
        <text>a 6-O-methyl-2'-deoxyguanosine in DNA + L-cysteinyl-[protein] = S-methyl-L-cysteinyl-[protein] + a 2'-deoxyguanosine in DNA</text>
        <dbReference type="Rhea" id="RHEA:24000"/>
        <dbReference type="Rhea" id="RHEA-COMP:10131"/>
        <dbReference type="Rhea" id="RHEA-COMP:10132"/>
        <dbReference type="Rhea" id="RHEA-COMP:11367"/>
        <dbReference type="Rhea" id="RHEA-COMP:11368"/>
        <dbReference type="ChEBI" id="CHEBI:29950"/>
        <dbReference type="ChEBI" id="CHEBI:82612"/>
        <dbReference type="ChEBI" id="CHEBI:85445"/>
        <dbReference type="ChEBI" id="CHEBI:85448"/>
        <dbReference type="EC" id="2.1.1.63"/>
    </reaction>
</comment>
<dbReference type="Proteomes" id="UP000669605">
    <property type="component" value="Unassembled WGS sequence"/>
</dbReference>
<dbReference type="InterPro" id="IPR036217">
    <property type="entry name" value="MethylDNA_cys_MeTrfase_DNAb"/>
</dbReference>
<dbReference type="NCBIfam" id="TIGR00589">
    <property type="entry name" value="ogt"/>
    <property type="match status" value="1"/>
</dbReference>
<evidence type="ECO:0000313" key="9">
    <source>
        <dbReference type="Proteomes" id="UP000669605"/>
    </source>
</evidence>
<proteinExistence type="predicted"/>
<keyword evidence="4" id="KW-0227">DNA damage</keyword>
<dbReference type="Gene3D" id="3.30.160.70">
    <property type="entry name" value="Methylated DNA-protein cysteine methyltransferase domain"/>
    <property type="match status" value="1"/>
</dbReference>
<accession>A0ABX1QKG7</accession>
<keyword evidence="5" id="KW-0234">DNA repair</keyword>
<dbReference type="CDD" id="cd06445">
    <property type="entry name" value="ATase"/>
    <property type="match status" value="1"/>
</dbReference>
<dbReference type="InterPro" id="IPR001497">
    <property type="entry name" value="MethylDNA_cys_MeTrfase_AS"/>
</dbReference>
<sequence>MNASDPAFLCLSPAAFRQRHAGVPLRYGLIGSPFGALLLALTPQGVCRAEFLEEGEAPQARWEVWRARWSWSVWAPLSADECAALEARFLARDLPVVVEGTPFRGLIWRALRQTEAGQTLSYGMLAERLGRPQLARAVGQALGANPVAWLIPCHRVLDARGSLRGFRWGLARKRAMLELEEKSACA</sequence>
<dbReference type="GO" id="GO:0032259">
    <property type="term" value="P:methylation"/>
    <property type="evidence" value="ECO:0007669"/>
    <property type="project" value="UniProtKB-KW"/>
</dbReference>
<name>A0ABX1QKG7_9PROT</name>
<gene>
    <name evidence="8" type="ORF">GV368_04790</name>
</gene>
<evidence type="ECO:0000256" key="2">
    <source>
        <dbReference type="ARBA" id="ARBA00022603"/>
    </source>
</evidence>
<evidence type="ECO:0000313" key="8">
    <source>
        <dbReference type="EMBL" id="NMH16432.1"/>
    </source>
</evidence>
<dbReference type="SUPFAM" id="SSF53155">
    <property type="entry name" value="Methylated DNA-protein cysteine methyltransferase domain"/>
    <property type="match status" value="1"/>
</dbReference>
<evidence type="ECO:0000259" key="7">
    <source>
        <dbReference type="Pfam" id="PF01035"/>
    </source>
</evidence>
<dbReference type="PROSITE" id="PS00374">
    <property type="entry name" value="MGMT"/>
    <property type="match status" value="1"/>
</dbReference>
<organism evidence="8 9">
    <name type="scientific">Tepidiphilus baoligensis</name>
    <dbReference type="NCBI Taxonomy" id="2698687"/>
    <lineage>
        <taxon>Bacteria</taxon>
        <taxon>Pseudomonadati</taxon>
        <taxon>Pseudomonadota</taxon>
        <taxon>Hydrogenophilia</taxon>
        <taxon>Hydrogenophilales</taxon>
        <taxon>Hydrogenophilaceae</taxon>
        <taxon>Tepidiphilus</taxon>
    </lineage>
</organism>
<keyword evidence="3 8" id="KW-0808">Transferase</keyword>
<dbReference type="SUPFAM" id="SSF46767">
    <property type="entry name" value="Methylated DNA-protein cysteine methyltransferase, C-terminal domain"/>
    <property type="match status" value="1"/>
</dbReference>
<dbReference type="EC" id="2.1.1.63" evidence="8"/>
<dbReference type="RefSeq" id="WP_169115689.1">
    <property type="nucleotide sequence ID" value="NZ_JAAAUB010000005.1"/>
</dbReference>
<comment type="catalytic activity">
    <reaction evidence="1">
        <text>a 4-O-methyl-thymidine in DNA + L-cysteinyl-[protein] = a thymidine in DNA + S-methyl-L-cysteinyl-[protein]</text>
        <dbReference type="Rhea" id="RHEA:53428"/>
        <dbReference type="Rhea" id="RHEA-COMP:10131"/>
        <dbReference type="Rhea" id="RHEA-COMP:10132"/>
        <dbReference type="Rhea" id="RHEA-COMP:13555"/>
        <dbReference type="Rhea" id="RHEA-COMP:13556"/>
        <dbReference type="ChEBI" id="CHEBI:29950"/>
        <dbReference type="ChEBI" id="CHEBI:82612"/>
        <dbReference type="ChEBI" id="CHEBI:137386"/>
        <dbReference type="ChEBI" id="CHEBI:137387"/>
        <dbReference type="EC" id="2.1.1.63"/>
    </reaction>
</comment>
<evidence type="ECO:0000256" key="5">
    <source>
        <dbReference type="ARBA" id="ARBA00023204"/>
    </source>
</evidence>
<comment type="caution">
    <text evidence="8">The sequence shown here is derived from an EMBL/GenBank/DDBJ whole genome shotgun (WGS) entry which is preliminary data.</text>
</comment>
<protein>
    <submittedName>
        <fullName evidence="8">Methylated-DNA--[protein]-cysteine S-methyltransferase</fullName>
        <ecNumber evidence="8">2.1.1.63</ecNumber>
    </submittedName>
</protein>